<dbReference type="CDD" id="cd00211">
    <property type="entry name" value="PTS_IIA_fru"/>
    <property type="match status" value="1"/>
</dbReference>
<sequence length="157" mass="17165">MPTLLDILEPEAILLDVRATTAEEVIRLLAARLQTLGYVKATYADAVVSREKNLPTGLPLERDENVAVPHTDPEHVIKAGVAMATLSTPVVFANMEEPEELLPVGTVFLLAINDKDKQIETLQQIIEAIQSPTTLDGLKRAKTLYDVRVLLGSPKES</sequence>
<geneLocation type="plasmid" evidence="2 3">
    <name>unnamed2</name>
</geneLocation>
<dbReference type="PROSITE" id="PS51094">
    <property type="entry name" value="PTS_EIIA_TYPE_2"/>
    <property type="match status" value="1"/>
</dbReference>
<protein>
    <submittedName>
        <fullName evidence="2">PTS sugar transporter subunit IIA</fullName>
    </submittedName>
</protein>
<gene>
    <name evidence="2" type="ORF">PR018_27110</name>
</gene>
<accession>A0ABY8ISF6</accession>
<dbReference type="PANTHER" id="PTHR47738">
    <property type="entry name" value="PTS SYSTEM FRUCTOSE-LIKE EIIA COMPONENT-RELATED"/>
    <property type="match status" value="1"/>
</dbReference>
<proteinExistence type="predicted"/>
<dbReference type="PANTHER" id="PTHR47738:SF3">
    <property type="entry name" value="PHOSPHOTRANSFERASE SYSTEM MANNITOL_FRUCTOSE-SPECIFIC IIA DOMAIN CONTAINING PROTEIN"/>
    <property type="match status" value="1"/>
</dbReference>
<dbReference type="Proteomes" id="UP000318939">
    <property type="component" value="Plasmid unnamed2"/>
</dbReference>
<dbReference type="EMBL" id="CP117270">
    <property type="protein sequence ID" value="WFS26654.1"/>
    <property type="molecule type" value="Genomic_DNA"/>
</dbReference>
<dbReference type="InterPro" id="IPR002178">
    <property type="entry name" value="PTS_EIIA_type-2_dom"/>
</dbReference>
<evidence type="ECO:0000313" key="3">
    <source>
        <dbReference type="Proteomes" id="UP000318939"/>
    </source>
</evidence>
<organism evidence="2 3">
    <name type="scientific">Rhizobium rhododendri</name>
    <dbReference type="NCBI Taxonomy" id="2506430"/>
    <lineage>
        <taxon>Bacteria</taxon>
        <taxon>Pseudomonadati</taxon>
        <taxon>Pseudomonadota</taxon>
        <taxon>Alphaproteobacteria</taxon>
        <taxon>Hyphomicrobiales</taxon>
        <taxon>Rhizobiaceae</taxon>
        <taxon>Rhizobium/Agrobacterium group</taxon>
        <taxon>Rhizobium</taxon>
    </lineage>
</organism>
<keyword evidence="2" id="KW-0614">Plasmid</keyword>
<evidence type="ECO:0000259" key="1">
    <source>
        <dbReference type="PROSITE" id="PS51094"/>
    </source>
</evidence>
<dbReference type="Gene3D" id="3.40.930.10">
    <property type="entry name" value="Mannitol-specific EII, Chain A"/>
    <property type="match status" value="1"/>
</dbReference>
<dbReference type="SUPFAM" id="SSF55804">
    <property type="entry name" value="Phoshotransferase/anion transport protein"/>
    <property type="match status" value="1"/>
</dbReference>
<reference evidence="2" key="2">
    <citation type="journal article" date="2023" name="MicrobiologyOpen">
        <title>Genomics of the tumorigenes clade of the family Rhizobiaceae and description of Rhizobium rhododendri sp. nov.</title>
        <authorList>
            <person name="Kuzmanovic N."/>
            <person name="diCenzo G.C."/>
            <person name="Bunk B."/>
            <person name="Sproeer C."/>
            <person name="Fruehling A."/>
            <person name="Neumann-Schaal M."/>
            <person name="Overmann J."/>
            <person name="Smalla K."/>
        </authorList>
    </citation>
    <scope>NUCLEOTIDE SEQUENCE</scope>
    <source>
        <strain evidence="2">Rho-6.2</strain>
        <plasmid evidence="2">unnamed2</plasmid>
    </source>
</reference>
<keyword evidence="3" id="KW-1185">Reference proteome</keyword>
<keyword evidence="2" id="KW-0762">Sugar transport</keyword>
<reference evidence="2" key="1">
    <citation type="journal article" date="2019" name="Phytopathology">
        <title>A Novel Group of Rhizobium tumorigenes-Like Agrobacteria Associated with Crown Gall Disease of Rhododendron and Blueberry.</title>
        <authorList>
            <person name="Kuzmanovic N."/>
            <person name="Behrens P."/>
            <person name="Idczak E."/>
            <person name="Wagner S."/>
            <person name="Gotz M."/>
            <person name="Sproer C."/>
            <person name="Bunk B."/>
            <person name="Overmann J."/>
            <person name="Smalla K."/>
        </authorList>
    </citation>
    <scope>NUCLEOTIDE SEQUENCE</scope>
    <source>
        <strain evidence="2">Rho-6.2</strain>
    </source>
</reference>
<dbReference type="Pfam" id="PF00359">
    <property type="entry name" value="PTS_EIIA_2"/>
    <property type="match status" value="1"/>
</dbReference>
<feature type="domain" description="PTS EIIA type-2" evidence="1">
    <location>
        <begin position="6"/>
        <end position="154"/>
    </location>
</feature>
<dbReference type="InterPro" id="IPR051541">
    <property type="entry name" value="PTS_SugarTrans_NitroReg"/>
</dbReference>
<evidence type="ECO:0000313" key="2">
    <source>
        <dbReference type="EMBL" id="WFS26654.1"/>
    </source>
</evidence>
<dbReference type="InterPro" id="IPR016152">
    <property type="entry name" value="PTrfase/Anion_transptr"/>
</dbReference>
<name>A0ABY8ISF6_9HYPH</name>
<keyword evidence="2" id="KW-0813">Transport</keyword>
<dbReference type="RefSeq" id="WP_142825002.1">
    <property type="nucleotide sequence ID" value="NZ_CP117270.1"/>
</dbReference>